<organism evidence="10 11">
    <name type="scientific">Gryllotalpicola protaetiae</name>
    <dbReference type="NCBI Taxonomy" id="2419771"/>
    <lineage>
        <taxon>Bacteria</taxon>
        <taxon>Bacillati</taxon>
        <taxon>Actinomycetota</taxon>
        <taxon>Actinomycetes</taxon>
        <taxon>Micrococcales</taxon>
        <taxon>Microbacteriaceae</taxon>
        <taxon>Gryllotalpicola</taxon>
    </lineage>
</organism>
<dbReference type="GO" id="GO:0006741">
    <property type="term" value="P:NADP+ biosynthetic process"/>
    <property type="evidence" value="ECO:0007669"/>
    <property type="project" value="UniProtKB-UniRule"/>
</dbReference>
<dbReference type="InterPro" id="IPR002504">
    <property type="entry name" value="NADK"/>
</dbReference>
<dbReference type="PANTHER" id="PTHR20275:SF0">
    <property type="entry name" value="NAD KINASE"/>
    <property type="match status" value="1"/>
</dbReference>
<gene>
    <name evidence="9" type="primary">nadK</name>
    <name evidence="10" type="ORF">D7I44_14240</name>
</gene>
<dbReference type="EMBL" id="CP032624">
    <property type="protein sequence ID" value="AYG04575.1"/>
    <property type="molecule type" value="Genomic_DNA"/>
</dbReference>
<evidence type="ECO:0000256" key="7">
    <source>
        <dbReference type="ARBA" id="ARBA00023027"/>
    </source>
</evidence>
<keyword evidence="1 9" id="KW-0963">Cytoplasm</keyword>
<dbReference type="GO" id="GO:0003951">
    <property type="term" value="F:NAD+ kinase activity"/>
    <property type="evidence" value="ECO:0007669"/>
    <property type="project" value="UniProtKB-UniRule"/>
</dbReference>
<dbReference type="NCBIfam" id="NF002892">
    <property type="entry name" value="PRK03372.1"/>
    <property type="match status" value="1"/>
</dbReference>
<dbReference type="Gene3D" id="2.60.200.30">
    <property type="entry name" value="Probable inorganic polyphosphate/atp-NAD kinase, domain 2"/>
    <property type="match status" value="1"/>
</dbReference>
<protein>
    <recommendedName>
        <fullName evidence="9">NAD kinase</fullName>
        <ecNumber evidence="9">2.7.1.23</ecNumber>
    </recommendedName>
    <alternativeName>
        <fullName evidence="9">ATP-dependent NAD kinase</fullName>
    </alternativeName>
</protein>
<feature type="binding site" evidence="9">
    <location>
        <position position="162"/>
    </location>
    <ligand>
        <name>NAD(+)</name>
        <dbReference type="ChEBI" id="CHEBI:57540"/>
    </ligand>
</feature>
<comment type="subcellular location">
    <subcellularLocation>
        <location evidence="9">Cytoplasm</location>
    </subcellularLocation>
</comment>
<dbReference type="RefSeq" id="WP_120790105.1">
    <property type="nucleotide sequence ID" value="NZ_CP032624.1"/>
</dbReference>
<feature type="binding site" evidence="9">
    <location>
        <position position="82"/>
    </location>
    <ligand>
        <name>NAD(+)</name>
        <dbReference type="ChEBI" id="CHEBI:57540"/>
    </ligand>
</feature>
<comment type="catalytic activity">
    <reaction evidence="8 9">
        <text>NAD(+) + ATP = ADP + NADP(+) + H(+)</text>
        <dbReference type="Rhea" id="RHEA:18629"/>
        <dbReference type="ChEBI" id="CHEBI:15378"/>
        <dbReference type="ChEBI" id="CHEBI:30616"/>
        <dbReference type="ChEBI" id="CHEBI:57540"/>
        <dbReference type="ChEBI" id="CHEBI:58349"/>
        <dbReference type="ChEBI" id="CHEBI:456216"/>
        <dbReference type="EC" id="2.7.1.23"/>
    </reaction>
</comment>
<dbReference type="Proteomes" id="UP000275069">
    <property type="component" value="Chromosome"/>
</dbReference>
<dbReference type="GO" id="GO:0019674">
    <property type="term" value="P:NAD+ metabolic process"/>
    <property type="evidence" value="ECO:0007669"/>
    <property type="project" value="InterPro"/>
</dbReference>
<dbReference type="FunFam" id="2.60.200.30:FF:000007">
    <property type="entry name" value="NAD kinase"/>
    <property type="match status" value="1"/>
</dbReference>
<evidence type="ECO:0000256" key="5">
    <source>
        <dbReference type="ARBA" id="ARBA00022840"/>
    </source>
</evidence>
<dbReference type="PANTHER" id="PTHR20275">
    <property type="entry name" value="NAD KINASE"/>
    <property type="match status" value="1"/>
</dbReference>
<comment type="cofactor">
    <cofactor evidence="9">
        <name>a divalent metal cation</name>
        <dbReference type="ChEBI" id="CHEBI:60240"/>
    </cofactor>
</comment>
<dbReference type="EC" id="2.7.1.23" evidence="9"/>
<keyword evidence="11" id="KW-1185">Reference proteome</keyword>
<dbReference type="SUPFAM" id="SSF111331">
    <property type="entry name" value="NAD kinase/diacylglycerol kinase-like"/>
    <property type="match status" value="1"/>
</dbReference>
<comment type="function">
    <text evidence="9">Involved in the regulation of the intracellular balance of NAD and NADP, and is a key enzyme in the biosynthesis of NADP. Catalyzes specifically the phosphorylation on 2'-hydroxyl of the adenosine moiety of NAD to yield NADP.</text>
</comment>
<dbReference type="InterPro" id="IPR016064">
    <property type="entry name" value="NAD/diacylglycerol_kinase_sf"/>
</dbReference>
<feature type="binding site" evidence="9">
    <location>
        <begin position="151"/>
        <end position="152"/>
    </location>
    <ligand>
        <name>NAD(+)</name>
        <dbReference type="ChEBI" id="CHEBI:57540"/>
    </ligand>
</feature>
<dbReference type="InterPro" id="IPR017438">
    <property type="entry name" value="ATP-NAD_kinase_N"/>
</dbReference>
<feature type="binding site" evidence="9">
    <location>
        <begin position="192"/>
        <end position="197"/>
    </location>
    <ligand>
        <name>NAD(+)</name>
        <dbReference type="ChEBI" id="CHEBI:57540"/>
    </ligand>
</feature>
<reference evidence="10 11" key="1">
    <citation type="submission" date="2018-09" db="EMBL/GenBank/DDBJ databases">
        <title>Genome sequencing of strain 2DFW10M-5.</title>
        <authorList>
            <person name="Heo J."/>
            <person name="Kim S.-J."/>
            <person name="Kwon S.-W."/>
        </authorList>
    </citation>
    <scope>NUCLEOTIDE SEQUENCE [LARGE SCALE GENOMIC DNA]</scope>
    <source>
        <strain evidence="10 11">2DFW10M-5</strain>
    </source>
</reference>
<keyword evidence="4 9" id="KW-0418">Kinase</keyword>
<evidence type="ECO:0000256" key="1">
    <source>
        <dbReference type="ARBA" id="ARBA00022490"/>
    </source>
</evidence>
<keyword evidence="2 9" id="KW-0808">Transferase</keyword>
<dbReference type="OrthoDB" id="9774737at2"/>
<keyword evidence="5 9" id="KW-0067">ATP-binding</keyword>
<feature type="binding site" evidence="9">
    <location>
        <position position="181"/>
    </location>
    <ligand>
        <name>NAD(+)</name>
        <dbReference type="ChEBI" id="CHEBI:57540"/>
    </ligand>
</feature>
<dbReference type="GO" id="GO:0051287">
    <property type="term" value="F:NAD binding"/>
    <property type="evidence" value="ECO:0007669"/>
    <property type="project" value="UniProtKB-ARBA"/>
</dbReference>
<feature type="binding site" evidence="9">
    <location>
        <begin position="77"/>
        <end position="78"/>
    </location>
    <ligand>
        <name>NAD(+)</name>
        <dbReference type="ChEBI" id="CHEBI:57540"/>
    </ligand>
</feature>
<evidence type="ECO:0000256" key="8">
    <source>
        <dbReference type="ARBA" id="ARBA00047925"/>
    </source>
</evidence>
<dbReference type="GO" id="GO:0046872">
    <property type="term" value="F:metal ion binding"/>
    <property type="evidence" value="ECO:0007669"/>
    <property type="project" value="UniProtKB-UniRule"/>
</dbReference>
<evidence type="ECO:0000256" key="6">
    <source>
        <dbReference type="ARBA" id="ARBA00022857"/>
    </source>
</evidence>
<dbReference type="AlphaFoldDB" id="A0A387BK94"/>
<dbReference type="Gene3D" id="3.40.50.10330">
    <property type="entry name" value="Probable inorganic polyphosphate/atp-NAD kinase, domain 1"/>
    <property type="match status" value="1"/>
</dbReference>
<evidence type="ECO:0000313" key="10">
    <source>
        <dbReference type="EMBL" id="AYG04575.1"/>
    </source>
</evidence>
<proteinExistence type="inferred from homology"/>
<dbReference type="GO" id="GO:0005737">
    <property type="term" value="C:cytoplasm"/>
    <property type="evidence" value="ECO:0007669"/>
    <property type="project" value="UniProtKB-SubCell"/>
</dbReference>
<evidence type="ECO:0000256" key="9">
    <source>
        <dbReference type="HAMAP-Rule" id="MF_00361"/>
    </source>
</evidence>
<evidence type="ECO:0000313" key="11">
    <source>
        <dbReference type="Proteomes" id="UP000275069"/>
    </source>
</evidence>
<name>A0A387BK94_9MICO</name>
<evidence type="ECO:0000256" key="2">
    <source>
        <dbReference type="ARBA" id="ARBA00022679"/>
    </source>
</evidence>
<evidence type="ECO:0000256" key="4">
    <source>
        <dbReference type="ARBA" id="ARBA00022777"/>
    </source>
</evidence>
<dbReference type="InterPro" id="IPR017437">
    <property type="entry name" value="ATP-NAD_kinase_PpnK-typ_C"/>
</dbReference>
<sequence length="301" mass="32856">MAGRRILVVSHTGREESLESALQVCRQLLDESDVVPVLSSDELHDLRAYAPELMGLEVLGAECRPGDLELVIVLGGDGTILRAAEMVRGENVPILGVNLGHVGFLAESERDDLKRSVARALAGDYEVEERMTLAVRVKYDGEVVYEDWALNEASVEKASRERMIEVMVEVDRRPLSSFGCDGVVMSTPTGSTAYSFSAGGPIVWPTLDALLFTPISAHALFAKPLVVTPDSAIAVELLDRVQTGGILWCDGRRSVELRPGARIVVTRSPIPVKMARMHRAAFTDRLVRKFNLPVVGWRGPA</sequence>
<keyword evidence="6 9" id="KW-0521">NADP</keyword>
<dbReference type="HAMAP" id="MF_00361">
    <property type="entry name" value="NAD_kinase"/>
    <property type="match status" value="1"/>
</dbReference>
<dbReference type="Pfam" id="PF01513">
    <property type="entry name" value="NAD_kinase"/>
    <property type="match status" value="1"/>
</dbReference>
<evidence type="ECO:0000256" key="3">
    <source>
        <dbReference type="ARBA" id="ARBA00022741"/>
    </source>
</evidence>
<comment type="caution">
    <text evidence="9">Lacks conserved residue(s) required for the propagation of feature annotation.</text>
</comment>
<dbReference type="Pfam" id="PF20143">
    <property type="entry name" value="NAD_kinase_C"/>
    <property type="match status" value="1"/>
</dbReference>
<feature type="active site" description="Proton acceptor" evidence="9">
    <location>
        <position position="77"/>
    </location>
</feature>
<dbReference type="GO" id="GO:0005524">
    <property type="term" value="F:ATP binding"/>
    <property type="evidence" value="ECO:0007669"/>
    <property type="project" value="UniProtKB-KW"/>
</dbReference>
<keyword evidence="7 9" id="KW-0520">NAD</keyword>
<dbReference type="KEGG" id="gry:D7I44_14240"/>
<comment type="similarity">
    <text evidence="9">Belongs to the NAD kinase family.</text>
</comment>
<accession>A0A387BK94</accession>
<keyword evidence="3 9" id="KW-0547">Nucleotide-binding</keyword>